<accession>Q4SF26</accession>
<proteinExistence type="predicted"/>
<evidence type="ECO:0000256" key="1">
    <source>
        <dbReference type="SAM" id="MobiDB-lite"/>
    </source>
</evidence>
<dbReference type="KEGG" id="tng:GSTEN00019285G001"/>
<comment type="caution">
    <text evidence="2">The sequence shown here is derived from an EMBL/GenBank/DDBJ whole genome shotgun (WGS) entry which is preliminary data.</text>
</comment>
<reference evidence="2" key="2">
    <citation type="submission" date="2004-02" db="EMBL/GenBank/DDBJ databases">
        <authorList>
            <consortium name="Genoscope"/>
            <consortium name="Whitehead Institute Centre for Genome Research"/>
        </authorList>
    </citation>
    <scope>NUCLEOTIDE SEQUENCE</scope>
</reference>
<sequence>MRWKYGGHQGPRLLTEAASSAVQASPPLLQLPARSEGAGLPACPRYRAPPGVDRKPQSPRPDRETGASVETTSTPDEGIDATAELTTFYMTGEPPGILRGDLSA</sequence>
<organism evidence="2">
    <name type="scientific">Tetraodon nigroviridis</name>
    <name type="common">Spotted green pufferfish</name>
    <name type="synonym">Chelonodon nigroviridis</name>
    <dbReference type="NCBI Taxonomy" id="99883"/>
    <lineage>
        <taxon>Eukaryota</taxon>
        <taxon>Metazoa</taxon>
        <taxon>Chordata</taxon>
        <taxon>Craniata</taxon>
        <taxon>Vertebrata</taxon>
        <taxon>Euteleostomi</taxon>
        <taxon>Actinopterygii</taxon>
        <taxon>Neopterygii</taxon>
        <taxon>Teleostei</taxon>
        <taxon>Neoteleostei</taxon>
        <taxon>Acanthomorphata</taxon>
        <taxon>Eupercaria</taxon>
        <taxon>Tetraodontiformes</taxon>
        <taxon>Tetradontoidea</taxon>
        <taxon>Tetraodontidae</taxon>
        <taxon>Tetraodon</taxon>
    </lineage>
</organism>
<dbReference type="EMBL" id="CAAE01014609">
    <property type="protein sequence ID" value="CAG00756.1"/>
    <property type="molecule type" value="Genomic_DNA"/>
</dbReference>
<name>Q4SF26_TETNG</name>
<protein>
    <submittedName>
        <fullName evidence="2">(spotted green pufferfish) hypothetical protein</fullName>
    </submittedName>
</protein>
<reference evidence="2" key="1">
    <citation type="journal article" date="2004" name="Nature">
        <title>Genome duplication in the teleost fish Tetraodon nigroviridis reveals the early vertebrate proto-karyotype.</title>
        <authorList>
            <person name="Jaillon O."/>
            <person name="Aury J.-M."/>
            <person name="Brunet F."/>
            <person name="Petit J.-L."/>
            <person name="Stange-Thomann N."/>
            <person name="Mauceli E."/>
            <person name="Bouneau L."/>
            <person name="Fischer C."/>
            <person name="Ozouf-Costaz C."/>
            <person name="Bernot A."/>
            <person name="Nicaud S."/>
            <person name="Jaffe D."/>
            <person name="Fisher S."/>
            <person name="Lutfalla G."/>
            <person name="Dossat C."/>
            <person name="Segurens B."/>
            <person name="Dasilva C."/>
            <person name="Salanoubat M."/>
            <person name="Levy M."/>
            <person name="Boudet N."/>
            <person name="Castellano S."/>
            <person name="Anthouard V."/>
            <person name="Jubin C."/>
            <person name="Castelli V."/>
            <person name="Katinka M."/>
            <person name="Vacherie B."/>
            <person name="Biemont C."/>
            <person name="Skalli Z."/>
            <person name="Cattolico L."/>
            <person name="Poulain J."/>
            <person name="De Berardinis V."/>
            <person name="Cruaud C."/>
            <person name="Duprat S."/>
            <person name="Brottier P."/>
            <person name="Coutanceau J.-P."/>
            <person name="Gouzy J."/>
            <person name="Parra G."/>
            <person name="Lardier G."/>
            <person name="Chapple C."/>
            <person name="McKernan K.J."/>
            <person name="McEwan P."/>
            <person name="Bosak S."/>
            <person name="Kellis M."/>
            <person name="Volff J.-N."/>
            <person name="Guigo R."/>
            <person name="Zody M.C."/>
            <person name="Mesirov J."/>
            <person name="Lindblad-Toh K."/>
            <person name="Birren B."/>
            <person name="Nusbaum C."/>
            <person name="Kahn D."/>
            <person name="Robinson-Rechavi M."/>
            <person name="Laudet V."/>
            <person name="Schachter V."/>
            <person name="Quetier F."/>
            <person name="Saurin W."/>
            <person name="Scarpelli C."/>
            <person name="Wincker P."/>
            <person name="Lander E.S."/>
            <person name="Weissenbach J."/>
            <person name="Roest Crollius H."/>
        </authorList>
    </citation>
    <scope>NUCLEOTIDE SEQUENCE [LARGE SCALE GENOMIC DNA]</scope>
</reference>
<feature type="compositionally biased region" description="Basic and acidic residues" evidence="1">
    <location>
        <begin position="52"/>
        <end position="65"/>
    </location>
</feature>
<evidence type="ECO:0000313" key="2">
    <source>
        <dbReference type="EMBL" id="CAG00756.1"/>
    </source>
</evidence>
<gene>
    <name evidence="2" type="ORF">GSTENG00019285001</name>
</gene>
<feature type="region of interest" description="Disordered" evidence="1">
    <location>
        <begin position="16"/>
        <end position="79"/>
    </location>
</feature>
<dbReference type="AlphaFoldDB" id="Q4SF26"/>